<dbReference type="GeneID" id="8232616"/>
<feature type="compositionally biased region" description="Basic residues" evidence="4">
    <location>
        <begin position="90"/>
        <end position="99"/>
    </location>
</feature>
<evidence type="ECO:0000313" key="8">
    <source>
        <dbReference type="EMBL" id="EEB10487.1"/>
    </source>
</evidence>
<dbReference type="RefSeq" id="XP_002423225.1">
    <property type="nucleotide sequence ID" value="XM_002423180.1"/>
</dbReference>
<dbReference type="PANTHER" id="PTHR22731:SF3">
    <property type="entry name" value="RIBONUCLEASES P_MRP PROTEIN SUBUNIT POP1"/>
    <property type="match status" value="1"/>
</dbReference>
<evidence type="ECO:0000256" key="2">
    <source>
        <dbReference type="ARBA" id="ARBA00022694"/>
    </source>
</evidence>
<dbReference type="InterPro" id="IPR039182">
    <property type="entry name" value="Pop1"/>
</dbReference>
<dbReference type="InterPro" id="IPR055079">
    <property type="entry name" value="POP1_C"/>
</dbReference>
<reference evidence="9" key="3">
    <citation type="submission" date="2021-02" db="UniProtKB">
        <authorList>
            <consortium name="EnsemblMetazoa"/>
        </authorList>
    </citation>
    <scope>IDENTIFICATION</scope>
    <source>
        <strain evidence="9">USDA</strain>
    </source>
</reference>
<dbReference type="Pfam" id="PF06978">
    <property type="entry name" value="POP1_N"/>
    <property type="match status" value="2"/>
</dbReference>
<feature type="domain" description="Pop1 N-terminal" evidence="5">
    <location>
        <begin position="96"/>
        <end position="171"/>
    </location>
</feature>
<evidence type="ECO:0000259" key="5">
    <source>
        <dbReference type="Pfam" id="PF06978"/>
    </source>
</evidence>
<feature type="region of interest" description="Disordered" evidence="4">
    <location>
        <begin position="62"/>
        <end position="103"/>
    </location>
</feature>
<name>E0VAT1_PEDHC</name>
<organism>
    <name type="scientific">Pediculus humanus subsp. corporis</name>
    <name type="common">Body louse</name>
    <dbReference type="NCBI Taxonomy" id="121224"/>
    <lineage>
        <taxon>Eukaryota</taxon>
        <taxon>Metazoa</taxon>
        <taxon>Ecdysozoa</taxon>
        <taxon>Arthropoda</taxon>
        <taxon>Hexapoda</taxon>
        <taxon>Insecta</taxon>
        <taxon>Pterygota</taxon>
        <taxon>Neoptera</taxon>
        <taxon>Paraneoptera</taxon>
        <taxon>Psocodea</taxon>
        <taxon>Troctomorpha</taxon>
        <taxon>Phthiraptera</taxon>
        <taxon>Anoplura</taxon>
        <taxon>Pediculidae</taxon>
        <taxon>Pediculus</taxon>
    </lineage>
</organism>
<dbReference type="FunCoup" id="E0VAT1">
    <property type="interactions" value="1280"/>
</dbReference>
<dbReference type="HOGENOM" id="CLU_007205_1_1_1"/>
<dbReference type="OMA" id="KALSPMC"/>
<keyword evidence="10" id="KW-1185">Reference proteome</keyword>
<evidence type="ECO:0000256" key="1">
    <source>
        <dbReference type="ARBA" id="ARBA00004123"/>
    </source>
</evidence>
<dbReference type="EnsemblMetazoa" id="PHUM044380-RA">
    <property type="protein sequence ID" value="PHUM044380-PA"/>
    <property type="gene ID" value="PHUM044380"/>
</dbReference>
<dbReference type="GO" id="GO:0001682">
    <property type="term" value="P:tRNA 5'-leader removal"/>
    <property type="evidence" value="ECO:0007669"/>
    <property type="project" value="InterPro"/>
</dbReference>
<dbReference type="CTD" id="8232616"/>
<dbReference type="EMBL" id="AAZO01000518">
    <property type="status" value="NOT_ANNOTATED_CDS"/>
    <property type="molecule type" value="Genomic_DNA"/>
</dbReference>
<dbReference type="Pfam" id="PF22770">
    <property type="entry name" value="POP1_C"/>
    <property type="match status" value="1"/>
</dbReference>
<evidence type="ECO:0000313" key="10">
    <source>
        <dbReference type="Proteomes" id="UP000009046"/>
    </source>
</evidence>
<dbReference type="EMBL" id="DS235015">
    <property type="protein sequence ID" value="EEB10487.1"/>
    <property type="molecule type" value="Genomic_DNA"/>
</dbReference>
<dbReference type="AlphaFoldDB" id="E0VAT1"/>
<dbReference type="Pfam" id="PF08170">
    <property type="entry name" value="POPLD"/>
    <property type="match status" value="1"/>
</dbReference>
<evidence type="ECO:0000256" key="3">
    <source>
        <dbReference type="ARBA" id="ARBA00023242"/>
    </source>
</evidence>
<feature type="compositionally biased region" description="Basic and acidic residues" evidence="4">
    <location>
        <begin position="739"/>
        <end position="779"/>
    </location>
</feature>
<keyword evidence="2" id="KW-0819">tRNA processing</keyword>
<dbReference type="InterPro" id="IPR012590">
    <property type="entry name" value="POPLD_dom"/>
</dbReference>
<dbReference type="InterPro" id="IPR009723">
    <property type="entry name" value="Pop1_N"/>
</dbReference>
<feature type="domain" description="Pop1 N-terminal" evidence="5">
    <location>
        <begin position="27"/>
        <end position="82"/>
    </location>
</feature>
<dbReference type="GO" id="GO:0005655">
    <property type="term" value="C:nucleolar ribonuclease P complex"/>
    <property type="evidence" value="ECO:0007669"/>
    <property type="project" value="InterPro"/>
</dbReference>
<dbReference type="VEuPathDB" id="VectorBase:PHUM044380"/>
<evidence type="ECO:0000256" key="4">
    <source>
        <dbReference type="SAM" id="MobiDB-lite"/>
    </source>
</evidence>
<dbReference type="STRING" id="121224.E0VAT1"/>
<comment type="subcellular location">
    <subcellularLocation>
        <location evidence="1">Nucleus</location>
    </subcellularLocation>
</comment>
<proteinExistence type="predicted"/>
<dbReference type="GO" id="GO:0000172">
    <property type="term" value="C:ribonuclease MRP complex"/>
    <property type="evidence" value="ECO:0007669"/>
    <property type="project" value="InterPro"/>
</dbReference>
<sequence length="863" mass="100128">MNNCFQNFDSTLGGRQVLPATYNVSDFLKHRMEEVVMLTEAVNEKPFRGQGFQRLPKHLRRRQMSHYSKKLPRRLQGTQSNDEVPGPGKRPSRKFRRRPSNLQQEYCQRQTKNTWLETHIWHAKRFHMTSKWGYMIPEKCTTKNLRCLYRAICRNAILTDISYYNCIQLEGPEIKLLENLKKCTSPDCGLTFGAKIFLNGEKEGHLPFFYPDSYPQGIIGHLSFIWKPYNNLDSKRTLWIWVHPLIHFSVKKCLEKLFKLKNIEECDTSKDIDKNNTEIQTIKTENSSDLNKDMDLMNIKSKIKNVPFDKTPKFVSEDQLITMTLLKDTLNRFQVTGPVSQNVICKVFNLIEIQNNNNKSKEVIDTDNDYEPSKKKIKQDTDLKKTYEKKSKWWQEYYREETNKKSWDSQKKFFFTLNECTKPTDIPSGSVIPLVIGDPRLTMPERIQKKIEPLKKSPSILENYFESIFFNSPIWEPHIRDEVSMSKLSQVQINKARSKKIVPGGASNSVIPDTNLPRIPILLVQRPGTANIKNRPNGFGSGFDIICPAEYGAAILEAFSIKNVHIGGLREIELLNFECRNFNYYFQPDSEAGKITSDNLAQFYKNRYRNLPPNARTNFIKLRSPTPFHCAWDLLIRDWINLIDDKKIHNKFNYKVLRNKKHLRELREVVNKPQTFNFSTMKKLMDAAGENCLIPVVIEFVKKGKPTDLALICLPKKEDLLSGKEPEEKIHTDINKKKINENIRDEEQNHVQEPLPIKREENTRDTVEESSSKNSKKESNWVPNLSELNNIINFPSRTLMGYVTVGDFGLSSGNSSGLGYVSILSLFEIIKMVNECNSTSLKVLVKNPTQRNYKFAKLTVPEE</sequence>
<evidence type="ECO:0000259" key="6">
    <source>
        <dbReference type="Pfam" id="PF08170"/>
    </source>
</evidence>
<dbReference type="PANTHER" id="PTHR22731">
    <property type="entry name" value="RIBONUCLEASES P/MRP PROTEIN SUBUNIT POP1"/>
    <property type="match status" value="1"/>
</dbReference>
<protein>
    <submittedName>
        <fullName evidence="8 9">Ribonuclease p/mrp subunit, putative</fullName>
    </submittedName>
</protein>
<dbReference type="KEGG" id="phu:Phum_PHUM044380"/>
<gene>
    <name evidence="9" type="primary">8232616</name>
    <name evidence="8" type="ORF">Phum_PHUM044380</name>
</gene>
<reference evidence="8" key="2">
    <citation type="submission" date="2007-04" db="EMBL/GenBank/DDBJ databases">
        <title>The genome of the human body louse.</title>
        <authorList>
            <consortium name="The Human Body Louse Genome Consortium"/>
            <person name="Kirkness E."/>
            <person name="Walenz B."/>
            <person name="Hass B."/>
            <person name="Bruggner R."/>
            <person name="Strausberg R."/>
        </authorList>
    </citation>
    <scope>NUCLEOTIDE SEQUENCE</scope>
    <source>
        <strain evidence="8">USDA</strain>
    </source>
</reference>
<dbReference type="OrthoDB" id="442863at2759"/>
<keyword evidence="3" id="KW-0539">Nucleus</keyword>
<feature type="domain" description="POP1 C-terminal" evidence="7">
    <location>
        <begin position="692"/>
        <end position="860"/>
    </location>
</feature>
<feature type="region of interest" description="Disordered" evidence="4">
    <location>
        <begin position="739"/>
        <end position="780"/>
    </location>
</feature>
<dbReference type="eggNOG" id="KOG3322">
    <property type="taxonomic scope" value="Eukaryota"/>
</dbReference>
<feature type="compositionally biased region" description="Basic residues" evidence="4">
    <location>
        <begin position="62"/>
        <end position="73"/>
    </location>
</feature>
<accession>E0VAT1</accession>
<reference evidence="8" key="1">
    <citation type="submission" date="2007-04" db="EMBL/GenBank/DDBJ databases">
        <title>Annotation of Pediculus humanus corporis strain USDA.</title>
        <authorList>
            <person name="Kirkness E."/>
            <person name="Hannick L."/>
            <person name="Hass B."/>
            <person name="Bruggner R."/>
            <person name="Lawson D."/>
            <person name="Bidwell S."/>
            <person name="Joardar V."/>
            <person name="Caler E."/>
            <person name="Walenz B."/>
            <person name="Inman J."/>
            <person name="Schobel S."/>
            <person name="Galinsky K."/>
            <person name="Amedeo P."/>
            <person name="Strausberg R."/>
        </authorList>
    </citation>
    <scope>NUCLEOTIDE SEQUENCE</scope>
    <source>
        <strain evidence="8">USDA</strain>
    </source>
</reference>
<feature type="domain" description="POPLD" evidence="6">
    <location>
        <begin position="542"/>
        <end position="632"/>
    </location>
</feature>
<dbReference type="InParanoid" id="E0VAT1"/>
<dbReference type="Proteomes" id="UP000009046">
    <property type="component" value="Unassembled WGS sequence"/>
</dbReference>
<evidence type="ECO:0000259" key="7">
    <source>
        <dbReference type="Pfam" id="PF22770"/>
    </source>
</evidence>
<evidence type="ECO:0000313" key="9">
    <source>
        <dbReference type="EnsemblMetazoa" id="PHUM044380-PA"/>
    </source>
</evidence>